<dbReference type="PANTHER" id="PTHR11911:SF111">
    <property type="entry name" value="INOSINE-5'-MONOPHOSPHATE DEHYDROGENASE"/>
    <property type="match status" value="1"/>
</dbReference>
<keyword evidence="8" id="KW-0520">NAD</keyword>
<dbReference type="Proteomes" id="UP000713222">
    <property type="component" value="Unassembled WGS sequence"/>
</dbReference>
<comment type="catalytic activity">
    <reaction evidence="10">
        <text>IMP + NAD(+) + H2O = XMP + NADH + H(+)</text>
        <dbReference type="Rhea" id="RHEA:11708"/>
        <dbReference type="ChEBI" id="CHEBI:15377"/>
        <dbReference type="ChEBI" id="CHEBI:15378"/>
        <dbReference type="ChEBI" id="CHEBI:57464"/>
        <dbReference type="ChEBI" id="CHEBI:57540"/>
        <dbReference type="ChEBI" id="CHEBI:57945"/>
        <dbReference type="ChEBI" id="CHEBI:58053"/>
        <dbReference type="EC" id="1.1.1.205"/>
    </reaction>
</comment>
<keyword evidence="5" id="KW-0658">Purine biosynthesis</keyword>
<evidence type="ECO:0000259" key="12">
    <source>
        <dbReference type="PROSITE" id="PS51371"/>
    </source>
</evidence>
<protein>
    <submittedName>
        <fullName evidence="13">CBS domain-containing protein</fullName>
    </submittedName>
</protein>
<dbReference type="InterPro" id="IPR015875">
    <property type="entry name" value="IMP_DH/GMP_Rdtase_CS"/>
</dbReference>
<evidence type="ECO:0000256" key="8">
    <source>
        <dbReference type="ARBA" id="ARBA00023027"/>
    </source>
</evidence>
<dbReference type="InterPro" id="IPR005990">
    <property type="entry name" value="IMP_DH"/>
</dbReference>
<dbReference type="GO" id="GO:0006177">
    <property type="term" value="P:GMP biosynthetic process"/>
    <property type="evidence" value="ECO:0007669"/>
    <property type="project" value="UniProtKB-KW"/>
</dbReference>
<evidence type="ECO:0000313" key="13">
    <source>
        <dbReference type="EMBL" id="NBN88212.1"/>
    </source>
</evidence>
<dbReference type="EMBL" id="RGET01000067">
    <property type="protein sequence ID" value="NBN88212.1"/>
    <property type="molecule type" value="Genomic_DNA"/>
</dbReference>
<dbReference type="FunFam" id="3.20.20.70:FF:000424">
    <property type="entry name" value="Inosine-5'-monophosphate dehydrogenase 2"/>
    <property type="match status" value="1"/>
</dbReference>
<evidence type="ECO:0000313" key="14">
    <source>
        <dbReference type="Proteomes" id="UP000713222"/>
    </source>
</evidence>
<dbReference type="GO" id="GO:0006183">
    <property type="term" value="P:GTP biosynthetic process"/>
    <property type="evidence" value="ECO:0007669"/>
    <property type="project" value="TreeGrafter"/>
</dbReference>
<dbReference type="SMART" id="SM00116">
    <property type="entry name" value="CBS"/>
    <property type="match status" value="2"/>
</dbReference>
<dbReference type="PANTHER" id="PTHR11911">
    <property type="entry name" value="INOSINE-5-MONOPHOSPHATE DEHYDROGENASE RELATED"/>
    <property type="match status" value="1"/>
</dbReference>
<dbReference type="CDD" id="cd00381">
    <property type="entry name" value="IMPDH"/>
    <property type="match status" value="1"/>
</dbReference>
<dbReference type="InterPro" id="IPR046342">
    <property type="entry name" value="CBS_dom_sf"/>
</dbReference>
<comment type="similarity">
    <text evidence="2">Belongs to the IMPDH/GMPR family.</text>
</comment>
<evidence type="ECO:0000256" key="3">
    <source>
        <dbReference type="ARBA" id="ARBA00022723"/>
    </source>
</evidence>
<dbReference type="InterPro" id="IPR013785">
    <property type="entry name" value="Aldolase_TIM"/>
</dbReference>
<keyword evidence="9 11" id="KW-0129">CBS domain</keyword>
<feature type="domain" description="CBS" evidence="12">
    <location>
        <begin position="151"/>
        <end position="207"/>
    </location>
</feature>
<name>A0A964UYQ3_9PROT</name>
<keyword evidence="6" id="KW-0630">Potassium</keyword>
<dbReference type="PROSITE" id="PS00487">
    <property type="entry name" value="IMP_DH_GMP_RED"/>
    <property type="match status" value="1"/>
</dbReference>
<comment type="cofactor">
    <cofactor evidence="1">
        <name>K(+)</name>
        <dbReference type="ChEBI" id="CHEBI:29103"/>
    </cofactor>
</comment>
<keyword evidence="4" id="KW-0332">GMP biosynthesis</keyword>
<dbReference type="Pfam" id="PF00478">
    <property type="entry name" value="IMPDH"/>
    <property type="match status" value="1"/>
</dbReference>
<sequence length="345" mass="36922">MEIPEALTFDDVLLEPRHSSVLPKETIVSTQLSSTVSLGIPLIASAMDTVSEYKLAIAMAQSGGMACIHKNMSIEDQANQIKLVKRFESGMVIDPITIDADASLLEATELMKKHKISGILVVNKNLKLVGILTNRDVRFVTDKKIKVKDLMTKDLVTAKVGTSLTEAKKILFKNKIEKLIIVDNNFKCKGLITVKDIQKSQIYPEAAKDKKGSLIVAAAVGTGQESYQRAEQLAEAGADVIILDTAHGHSVSVLKTLEKIKKNIKTTIIAGNIATADGAKALVDYGADAVKVGIGPGSICTTRIVAGVGVPQFTAIYNVAKSIKNKKIKIIADGGIRYSGDIAKA</sequence>
<dbReference type="CDD" id="cd04601">
    <property type="entry name" value="CBS_pair_IMPDH"/>
    <property type="match status" value="1"/>
</dbReference>
<evidence type="ECO:0000256" key="10">
    <source>
        <dbReference type="ARBA" id="ARBA00048028"/>
    </source>
</evidence>
<evidence type="ECO:0000256" key="4">
    <source>
        <dbReference type="ARBA" id="ARBA00022749"/>
    </source>
</evidence>
<evidence type="ECO:0000256" key="7">
    <source>
        <dbReference type="ARBA" id="ARBA00023002"/>
    </source>
</evidence>
<dbReference type="SMART" id="SM01240">
    <property type="entry name" value="IMPDH"/>
    <property type="match status" value="1"/>
</dbReference>
<dbReference type="InterPro" id="IPR001093">
    <property type="entry name" value="IMP_DH_GMPRt"/>
</dbReference>
<dbReference type="AlphaFoldDB" id="A0A964UYQ3"/>
<evidence type="ECO:0000256" key="9">
    <source>
        <dbReference type="ARBA" id="ARBA00023122"/>
    </source>
</evidence>
<feature type="non-terminal residue" evidence="13">
    <location>
        <position position="345"/>
    </location>
</feature>
<evidence type="ECO:0000256" key="11">
    <source>
        <dbReference type="PROSITE-ProRule" id="PRU00703"/>
    </source>
</evidence>
<dbReference type="Gene3D" id="3.20.20.70">
    <property type="entry name" value="Aldolase class I"/>
    <property type="match status" value="1"/>
</dbReference>
<dbReference type="InterPro" id="IPR000644">
    <property type="entry name" value="CBS_dom"/>
</dbReference>
<dbReference type="PROSITE" id="PS51371">
    <property type="entry name" value="CBS"/>
    <property type="match status" value="2"/>
</dbReference>
<evidence type="ECO:0000256" key="1">
    <source>
        <dbReference type="ARBA" id="ARBA00001958"/>
    </source>
</evidence>
<dbReference type="GO" id="GO:0003938">
    <property type="term" value="F:IMP dehydrogenase activity"/>
    <property type="evidence" value="ECO:0007669"/>
    <property type="project" value="UniProtKB-EC"/>
</dbReference>
<gene>
    <name evidence="13" type="ORF">EBV32_03880</name>
</gene>
<evidence type="ECO:0000256" key="5">
    <source>
        <dbReference type="ARBA" id="ARBA00022755"/>
    </source>
</evidence>
<organism evidence="13 14">
    <name type="scientific">Candidatus Fonsibacter lacus</name>
    <dbReference type="NCBI Taxonomy" id="2576439"/>
    <lineage>
        <taxon>Bacteria</taxon>
        <taxon>Pseudomonadati</taxon>
        <taxon>Pseudomonadota</taxon>
        <taxon>Alphaproteobacteria</taxon>
        <taxon>Candidatus Pelagibacterales</taxon>
        <taxon>Candidatus Pelagibacterales incertae sedis</taxon>
        <taxon>Candidatus Fonsibacter</taxon>
    </lineage>
</organism>
<keyword evidence="3" id="KW-0479">Metal-binding</keyword>
<proteinExistence type="inferred from homology"/>
<accession>A0A964UYQ3</accession>
<evidence type="ECO:0000256" key="6">
    <source>
        <dbReference type="ARBA" id="ARBA00022958"/>
    </source>
</evidence>
<comment type="caution">
    <text evidence="13">The sequence shown here is derived from an EMBL/GenBank/DDBJ whole genome shotgun (WGS) entry which is preliminary data.</text>
</comment>
<evidence type="ECO:0000256" key="2">
    <source>
        <dbReference type="ARBA" id="ARBA00005502"/>
    </source>
</evidence>
<feature type="domain" description="CBS" evidence="12">
    <location>
        <begin position="91"/>
        <end position="147"/>
    </location>
</feature>
<dbReference type="SUPFAM" id="SSF54631">
    <property type="entry name" value="CBS-domain pair"/>
    <property type="match status" value="1"/>
</dbReference>
<keyword evidence="7" id="KW-0560">Oxidoreductase</keyword>
<dbReference type="SUPFAM" id="SSF51412">
    <property type="entry name" value="Inosine monophosphate dehydrogenase (IMPDH)"/>
    <property type="match status" value="1"/>
</dbReference>
<dbReference type="Pfam" id="PF00571">
    <property type="entry name" value="CBS"/>
    <property type="match status" value="2"/>
</dbReference>
<dbReference type="GO" id="GO:0046872">
    <property type="term" value="F:metal ion binding"/>
    <property type="evidence" value="ECO:0007669"/>
    <property type="project" value="UniProtKB-KW"/>
</dbReference>
<reference evidence="13" key="1">
    <citation type="submission" date="2018-10" db="EMBL/GenBank/DDBJ databases">
        <title>Iterative Subtractive Binning of Freshwater Chronoseries Metagenomes Recovers Nearly Complete Genomes from over Four Hundred Novel Species.</title>
        <authorList>
            <person name="Rodriguez-R L.M."/>
            <person name="Tsementzi D."/>
            <person name="Luo C."/>
            <person name="Konstantinidis K.T."/>
        </authorList>
    </citation>
    <scope>NUCLEOTIDE SEQUENCE</scope>
    <source>
        <strain evidence="13">WB7_6_001</strain>
    </source>
</reference>